<dbReference type="SUPFAM" id="SSF53474">
    <property type="entry name" value="alpha/beta-Hydrolases"/>
    <property type="match status" value="1"/>
</dbReference>
<keyword evidence="6" id="KW-1185">Reference proteome</keyword>
<name>A0AAN8RKI2_9PEZI</name>
<dbReference type="Gene3D" id="3.40.50.1820">
    <property type="entry name" value="alpha/beta hydrolase"/>
    <property type="match status" value="1"/>
</dbReference>
<dbReference type="AlphaFoldDB" id="A0AAN8RKI2"/>
<evidence type="ECO:0000256" key="1">
    <source>
        <dbReference type="ARBA" id="ARBA00013201"/>
    </source>
</evidence>
<evidence type="ECO:0000256" key="2">
    <source>
        <dbReference type="ARBA" id="ARBA00022801"/>
    </source>
</evidence>
<keyword evidence="3" id="KW-0442">Lipid degradation</keyword>
<keyword evidence="2" id="KW-0378">Hydrolase</keyword>
<evidence type="ECO:0000313" key="6">
    <source>
        <dbReference type="Proteomes" id="UP001313282"/>
    </source>
</evidence>
<evidence type="ECO:0000256" key="4">
    <source>
        <dbReference type="ARBA" id="ARBA00023098"/>
    </source>
</evidence>
<keyword evidence="4" id="KW-0443">Lipid metabolism</keyword>
<protein>
    <recommendedName>
        <fullName evidence="1">1-alkyl-2-acetylglycerophosphocholine esterase</fullName>
        <ecNumber evidence="1">3.1.1.47</ecNumber>
    </recommendedName>
</protein>
<dbReference type="InterPro" id="IPR029058">
    <property type="entry name" value="AB_hydrolase_fold"/>
</dbReference>
<reference evidence="5 6" key="1">
    <citation type="submission" date="2019-10" db="EMBL/GenBank/DDBJ databases">
        <authorList>
            <person name="Palmer J.M."/>
        </authorList>
    </citation>
    <scope>NUCLEOTIDE SEQUENCE [LARGE SCALE GENOMIC DNA]</scope>
    <source>
        <strain evidence="5 6">TWF718</strain>
    </source>
</reference>
<sequence>MAHSGYHVKIGAAAQIPINDPTPIISFSPVVLPAPNRPSNLELRVTFPATGADKLPILLLSHGQGPSNHLSSLEGYAPLAEFYAAHGFAVLQPTHLRSGFLGMSLPWPKGNEMWWKGGAEDMVQILDSLEIIESTVPGLKDRLDYSKISVVGHSAGSFTVYGLLGVSNTDPRDSSIHYQPDNRVKAGVILAGVGGGGENMSERGKGMLPFYGAEFSKMTTPALVVYGDDDASPHLTVRGADWHADPYHEAPGPKDLLTLFGAKHGLGGISGWDTAETLDEGPELQGIVQRMTWAYLRSQLFEGDTAWEDACKAFEGIGKGKVDSKE</sequence>
<accession>A0AAN8RKI2</accession>
<dbReference type="PANTHER" id="PTHR10272:SF0">
    <property type="entry name" value="PLATELET-ACTIVATING FACTOR ACETYLHYDROLASE"/>
    <property type="match status" value="1"/>
</dbReference>
<dbReference type="Proteomes" id="UP001313282">
    <property type="component" value="Unassembled WGS sequence"/>
</dbReference>
<dbReference type="GO" id="GO:0003847">
    <property type="term" value="F:1-alkyl-2-acetylglycerophosphocholine esterase activity"/>
    <property type="evidence" value="ECO:0007669"/>
    <property type="project" value="UniProtKB-EC"/>
</dbReference>
<evidence type="ECO:0000256" key="3">
    <source>
        <dbReference type="ARBA" id="ARBA00022963"/>
    </source>
</evidence>
<evidence type="ECO:0000313" key="5">
    <source>
        <dbReference type="EMBL" id="KAK6333422.1"/>
    </source>
</evidence>
<proteinExistence type="predicted"/>
<dbReference type="EMBL" id="JAVHNR010000009">
    <property type="protein sequence ID" value="KAK6333422.1"/>
    <property type="molecule type" value="Genomic_DNA"/>
</dbReference>
<dbReference type="PANTHER" id="PTHR10272">
    <property type="entry name" value="PLATELET-ACTIVATING FACTOR ACETYLHYDROLASE"/>
    <property type="match status" value="1"/>
</dbReference>
<dbReference type="EC" id="3.1.1.47" evidence="1"/>
<dbReference type="GO" id="GO:0016042">
    <property type="term" value="P:lipid catabolic process"/>
    <property type="evidence" value="ECO:0007669"/>
    <property type="project" value="UniProtKB-KW"/>
</dbReference>
<comment type="caution">
    <text evidence="5">The sequence shown here is derived from an EMBL/GenBank/DDBJ whole genome shotgun (WGS) entry which is preliminary data.</text>
</comment>
<gene>
    <name evidence="5" type="ORF">TWF718_011235</name>
</gene>
<organism evidence="5 6">
    <name type="scientific">Orbilia javanica</name>
    <dbReference type="NCBI Taxonomy" id="47235"/>
    <lineage>
        <taxon>Eukaryota</taxon>
        <taxon>Fungi</taxon>
        <taxon>Dikarya</taxon>
        <taxon>Ascomycota</taxon>
        <taxon>Pezizomycotina</taxon>
        <taxon>Orbiliomycetes</taxon>
        <taxon>Orbiliales</taxon>
        <taxon>Orbiliaceae</taxon>
        <taxon>Orbilia</taxon>
    </lineage>
</organism>